<dbReference type="InterPro" id="IPR033028">
    <property type="entry name" value="Whirlin_HN-like_dom2"/>
</dbReference>
<dbReference type="CDD" id="cd06741">
    <property type="entry name" value="PDZ2_FL-whirlin"/>
    <property type="match status" value="1"/>
</dbReference>
<accession>A0AAU9V297</accession>
<dbReference type="GO" id="GO:0005886">
    <property type="term" value="C:plasma membrane"/>
    <property type="evidence" value="ECO:0007669"/>
    <property type="project" value="TreeGrafter"/>
</dbReference>
<keyword evidence="2" id="KW-0677">Repeat</keyword>
<dbReference type="Gene3D" id="1.20.1160.20">
    <property type="match status" value="1"/>
</dbReference>
<dbReference type="PANTHER" id="PTHR23116">
    <property type="entry name" value="PDZ DOMAIN CONTAINING WHIRLIN AND HARMONIN-RELATED"/>
    <property type="match status" value="1"/>
</dbReference>
<dbReference type="SUPFAM" id="SSF50156">
    <property type="entry name" value="PDZ domain-like"/>
    <property type="match status" value="1"/>
</dbReference>
<feature type="domain" description="PDZ" evidence="4">
    <location>
        <begin position="53"/>
        <end position="121"/>
    </location>
</feature>
<name>A0AAU9V297_EUPED</name>
<sequence length="372" mass="41578">MLKSCRQLTMVVRTAGALVGRASCSWMDRYGRPASPPAQRPLRSASKDRSIRRVDLCIEPGQSLGLMIRGGLEYNLGIYITGVDKDSVADRAGLMVGDQILEVNGQSFVNVTHDEAVAQLKYHKRMSLLVRDVGKVPHACTAYGERETAPRISGWGKRRGAAATAVEQKAKSLLPQSDIPALAYYMEEYASRRLTPDAFLTVLRDLLDTPQKYSLLTEIREFLLPEDRPRFDELVYRRPEDAADHHLKRGSERHMLPSSTMHELHDPEVPAEVPLVVDHRSPSEDSGLGLPPHDQAYRSGRVWRAGDPPPPDDELDPQPEVILPELPSLTNILLVTHSLLYAFLECPGCHLPAQTINIHKNIYIIILIRTII</sequence>
<dbReference type="EMBL" id="CAKOGL010000027">
    <property type="protein sequence ID" value="CAH2104325.1"/>
    <property type="molecule type" value="Genomic_DNA"/>
</dbReference>
<evidence type="ECO:0000256" key="3">
    <source>
        <dbReference type="ARBA" id="ARBA00023273"/>
    </source>
</evidence>
<comment type="caution">
    <text evidence="5">The sequence shown here is derived from an EMBL/GenBank/DDBJ whole genome shotgun (WGS) entry which is preliminary data.</text>
</comment>
<evidence type="ECO:0000259" key="4">
    <source>
        <dbReference type="PROSITE" id="PS50106"/>
    </source>
</evidence>
<evidence type="ECO:0000313" key="6">
    <source>
        <dbReference type="Proteomes" id="UP001153954"/>
    </source>
</evidence>
<protein>
    <recommendedName>
        <fullName evidence="4">PDZ domain-containing protein</fullName>
    </recommendedName>
</protein>
<dbReference type="InterPro" id="IPR001478">
    <property type="entry name" value="PDZ"/>
</dbReference>
<keyword evidence="6" id="KW-1185">Reference proteome</keyword>
<dbReference type="PANTHER" id="PTHR23116:SF29">
    <property type="entry name" value="PDZ DOMAIN-CONTAINING PROTEIN 7"/>
    <property type="match status" value="1"/>
</dbReference>
<dbReference type="FunFam" id="2.30.42.10:FF:000167">
    <property type="entry name" value="whirlin isoform X1"/>
    <property type="match status" value="1"/>
</dbReference>
<comment type="subcellular location">
    <subcellularLocation>
        <location evidence="1">Cell projection</location>
    </subcellularLocation>
</comment>
<dbReference type="GO" id="GO:0032426">
    <property type="term" value="C:stereocilium tip"/>
    <property type="evidence" value="ECO:0007669"/>
    <property type="project" value="TreeGrafter"/>
</dbReference>
<dbReference type="InterPro" id="IPR036034">
    <property type="entry name" value="PDZ_sf"/>
</dbReference>
<dbReference type="CDD" id="cd07357">
    <property type="entry name" value="HN_L-whirlin_R2_like"/>
    <property type="match status" value="1"/>
</dbReference>
<dbReference type="GO" id="GO:0002142">
    <property type="term" value="C:stereocilia ankle link complex"/>
    <property type="evidence" value="ECO:0007669"/>
    <property type="project" value="TreeGrafter"/>
</dbReference>
<dbReference type="GO" id="GO:0005929">
    <property type="term" value="C:cilium"/>
    <property type="evidence" value="ECO:0007669"/>
    <property type="project" value="TreeGrafter"/>
</dbReference>
<evidence type="ECO:0000256" key="1">
    <source>
        <dbReference type="ARBA" id="ARBA00004316"/>
    </source>
</evidence>
<dbReference type="Proteomes" id="UP001153954">
    <property type="component" value="Unassembled WGS sequence"/>
</dbReference>
<dbReference type="AlphaFoldDB" id="A0AAU9V297"/>
<reference evidence="5" key="1">
    <citation type="submission" date="2022-03" db="EMBL/GenBank/DDBJ databases">
        <authorList>
            <person name="Tunstrom K."/>
        </authorList>
    </citation>
    <scope>NUCLEOTIDE SEQUENCE</scope>
</reference>
<dbReference type="Gene3D" id="2.30.42.10">
    <property type="match status" value="1"/>
</dbReference>
<keyword evidence="3" id="KW-0966">Cell projection</keyword>
<proteinExistence type="predicted"/>
<organism evidence="5 6">
    <name type="scientific">Euphydryas editha</name>
    <name type="common">Edith's checkerspot</name>
    <dbReference type="NCBI Taxonomy" id="104508"/>
    <lineage>
        <taxon>Eukaryota</taxon>
        <taxon>Metazoa</taxon>
        <taxon>Ecdysozoa</taxon>
        <taxon>Arthropoda</taxon>
        <taxon>Hexapoda</taxon>
        <taxon>Insecta</taxon>
        <taxon>Pterygota</taxon>
        <taxon>Neoptera</taxon>
        <taxon>Endopterygota</taxon>
        <taxon>Lepidoptera</taxon>
        <taxon>Glossata</taxon>
        <taxon>Ditrysia</taxon>
        <taxon>Papilionoidea</taxon>
        <taxon>Nymphalidae</taxon>
        <taxon>Nymphalinae</taxon>
        <taxon>Euphydryas</taxon>
    </lineage>
</organism>
<dbReference type="PROSITE" id="PS50106">
    <property type="entry name" value="PDZ"/>
    <property type="match status" value="1"/>
</dbReference>
<evidence type="ECO:0000313" key="5">
    <source>
        <dbReference type="EMBL" id="CAH2104325.1"/>
    </source>
</evidence>
<dbReference type="InterPro" id="IPR051844">
    <property type="entry name" value="USH2_Complex_Protein"/>
</dbReference>
<dbReference type="SMART" id="SM00228">
    <property type="entry name" value="PDZ"/>
    <property type="match status" value="1"/>
</dbReference>
<gene>
    <name evidence="5" type="ORF">EEDITHA_LOCUS18712</name>
</gene>
<evidence type="ECO:0000256" key="2">
    <source>
        <dbReference type="ARBA" id="ARBA00022737"/>
    </source>
</evidence>
<dbReference type="Pfam" id="PF00595">
    <property type="entry name" value="PDZ"/>
    <property type="match status" value="1"/>
</dbReference>